<proteinExistence type="predicted"/>
<comment type="caution">
    <text evidence="1">The sequence shown here is derived from an EMBL/GenBank/DDBJ whole genome shotgun (WGS) entry which is preliminary data.</text>
</comment>
<keyword evidence="2" id="KW-1185">Reference proteome</keyword>
<reference evidence="1 2" key="1">
    <citation type="journal article" date="2012" name="Genome Biol.">
        <title>Sequencing three crocodilian genomes to illuminate the evolution of archosaurs and amniotes.</title>
        <authorList>
            <person name="St John J.A."/>
            <person name="Braun E.L."/>
            <person name="Isberg S.R."/>
            <person name="Miles L.G."/>
            <person name="Chong A.Y."/>
            <person name="Gongora J."/>
            <person name="Dalzell P."/>
            <person name="Moran C."/>
            <person name="Bed'hom B."/>
            <person name="Abzhanov A."/>
            <person name="Burgess S.C."/>
            <person name="Cooksey A.M."/>
            <person name="Castoe T.A."/>
            <person name="Crawford N.G."/>
            <person name="Densmore L.D."/>
            <person name="Drew J.C."/>
            <person name="Edwards S.V."/>
            <person name="Faircloth B.C."/>
            <person name="Fujita M.K."/>
            <person name="Greenwold M.J."/>
            <person name="Hoffmann F.G."/>
            <person name="Howard J.M."/>
            <person name="Iguchi T."/>
            <person name="Janes D.E."/>
            <person name="Khan S.Y."/>
            <person name="Kohno S."/>
            <person name="de Koning A.J."/>
            <person name="Lance S.L."/>
            <person name="McCarthy F.M."/>
            <person name="McCormack J.E."/>
            <person name="Merchant M.E."/>
            <person name="Peterson D.G."/>
            <person name="Pollock D.D."/>
            <person name="Pourmand N."/>
            <person name="Raney B.J."/>
            <person name="Roessler K.A."/>
            <person name="Sanford J.R."/>
            <person name="Sawyer R.H."/>
            <person name="Schmidt C.J."/>
            <person name="Triplett E.W."/>
            <person name="Tuberville T.D."/>
            <person name="Venegas-Anaya M."/>
            <person name="Howard J.T."/>
            <person name="Jarvis E.D."/>
            <person name="Guillette L.J.Jr."/>
            <person name="Glenn T.C."/>
            <person name="Green R.E."/>
            <person name="Ray D.A."/>
        </authorList>
    </citation>
    <scope>NUCLEOTIDE SEQUENCE [LARGE SCALE GENOMIC DNA]</scope>
    <source>
        <strain evidence="1">KSC_2009_1</strain>
    </source>
</reference>
<protein>
    <submittedName>
        <fullName evidence="1">Uncharacterized protein</fullName>
    </submittedName>
</protein>
<name>A0A151P3H4_ALLMI</name>
<sequence>MGKPGKAERGSFNCVIEVSLISMGVLQWILMQKRYHSGASESDHALLETTLSKPRHRLRPEWIQNKSIGQEKDFCPSWDVH</sequence>
<dbReference type="AlphaFoldDB" id="A0A151P3H4"/>
<organism evidence="1 2">
    <name type="scientific">Alligator mississippiensis</name>
    <name type="common">American alligator</name>
    <dbReference type="NCBI Taxonomy" id="8496"/>
    <lineage>
        <taxon>Eukaryota</taxon>
        <taxon>Metazoa</taxon>
        <taxon>Chordata</taxon>
        <taxon>Craniata</taxon>
        <taxon>Vertebrata</taxon>
        <taxon>Euteleostomi</taxon>
        <taxon>Archelosauria</taxon>
        <taxon>Archosauria</taxon>
        <taxon>Crocodylia</taxon>
        <taxon>Alligatoridae</taxon>
        <taxon>Alligatorinae</taxon>
        <taxon>Alligator</taxon>
    </lineage>
</organism>
<gene>
    <name evidence="1" type="ORF">Y1Q_0013628</name>
</gene>
<evidence type="ECO:0000313" key="1">
    <source>
        <dbReference type="EMBL" id="KYO43614.1"/>
    </source>
</evidence>
<evidence type="ECO:0000313" key="2">
    <source>
        <dbReference type="Proteomes" id="UP000050525"/>
    </source>
</evidence>
<accession>A0A151P3H4</accession>
<dbReference type="EMBL" id="AKHW03001146">
    <property type="protein sequence ID" value="KYO43614.1"/>
    <property type="molecule type" value="Genomic_DNA"/>
</dbReference>
<dbReference type="Proteomes" id="UP000050525">
    <property type="component" value="Unassembled WGS sequence"/>
</dbReference>